<dbReference type="EMBL" id="LFWU01000079">
    <property type="protein sequence ID" value="KON32045.1"/>
    <property type="molecule type" value="Genomic_DNA"/>
</dbReference>
<gene>
    <name evidence="1" type="ORF">AC477_03460</name>
</gene>
<proteinExistence type="predicted"/>
<evidence type="ECO:0000313" key="2">
    <source>
        <dbReference type="Proteomes" id="UP000037237"/>
    </source>
</evidence>
<name>A0A0M0BUM8_9ARCH</name>
<organism evidence="1 2">
    <name type="scientific">miscellaneous Crenarchaeota group-1 archaeon SG8-32-1</name>
    <dbReference type="NCBI Taxonomy" id="1685124"/>
    <lineage>
        <taxon>Archaea</taxon>
        <taxon>Candidatus Bathyarchaeota</taxon>
        <taxon>MCG-1</taxon>
    </lineage>
</organism>
<sequence>MTDLSLQQSANYFNRSYKAVDGLWFMKVEEKYGFDSALELDNEVWKVIPKIQARMIKSFLGLEKGSDSLLKSLVTKLELEGFKFMIEKKDNGFRIKVTSCPWLNLMIKSGRENLAKVVGKTVCTTEYQVWASEFGKNIEFNLILQKCNKSESCILEFVSECEY</sequence>
<dbReference type="Proteomes" id="UP000037237">
    <property type="component" value="Unassembled WGS sequence"/>
</dbReference>
<evidence type="ECO:0000313" key="1">
    <source>
        <dbReference type="EMBL" id="KON32045.1"/>
    </source>
</evidence>
<protein>
    <recommendedName>
        <fullName evidence="3">4-vinyl reductase 4VR domain-containing protein</fullName>
    </recommendedName>
</protein>
<comment type="caution">
    <text evidence="1">The sequence shown here is derived from an EMBL/GenBank/DDBJ whole genome shotgun (WGS) entry which is preliminary data.</text>
</comment>
<dbReference type="AlphaFoldDB" id="A0A0M0BUM8"/>
<evidence type="ECO:0008006" key="3">
    <source>
        <dbReference type="Google" id="ProtNLM"/>
    </source>
</evidence>
<dbReference type="Pfam" id="PF19620">
    <property type="entry name" value="DUF6125"/>
    <property type="match status" value="1"/>
</dbReference>
<accession>A0A0M0BUM8</accession>
<reference evidence="1 2" key="1">
    <citation type="submission" date="2015-06" db="EMBL/GenBank/DDBJ databases">
        <title>New insights into the roles of widespread benthic archaea in carbon and nitrogen cycling.</title>
        <authorList>
            <person name="Lazar C.S."/>
            <person name="Baker B.J."/>
            <person name="Seitz K.W."/>
            <person name="Hyde A.S."/>
            <person name="Dick G.J."/>
            <person name="Hinrichs K.-U."/>
            <person name="Teske A.P."/>
        </authorList>
    </citation>
    <scope>NUCLEOTIDE SEQUENCE [LARGE SCALE GENOMIC DNA]</scope>
    <source>
        <strain evidence="1">SG8-32-1</strain>
    </source>
</reference>